<protein>
    <submittedName>
        <fullName evidence="8">MFS transporter</fullName>
    </submittedName>
</protein>
<feature type="transmembrane region" description="Helical" evidence="6">
    <location>
        <begin position="96"/>
        <end position="116"/>
    </location>
</feature>
<evidence type="ECO:0000256" key="2">
    <source>
        <dbReference type="ARBA" id="ARBA00022692"/>
    </source>
</evidence>
<dbReference type="RefSeq" id="WP_345069253.1">
    <property type="nucleotide sequence ID" value="NZ_BAABCN010000015.1"/>
</dbReference>
<dbReference type="InterPro" id="IPR051788">
    <property type="entry name" value="MFS_Transporter"/>
</dbReference>
<dbReference type="Pfam" id="PF07690">
    <property type="entry name" value="MFS_1"/>
    <property type="match status" value="1"/>
</dbReference>
<dbReference type="InterPro" id="IPR036259">
    <property type="entry name" value="MFS_trans_sf"/>
</dbReference>
<dbReference type="InterPro" id="IPR011701">
    <property type="entry name" value="MFS"/>
</dbReference>
<keyword evidence="3 6" id="KW-1133">Transmembrane helix</keyword>
<gene>
    <name evidence="8" type="ORF">GCM10022381_36060</name>
</gene>
<evidence type="ECO:0000313" key="9">
    <source>
        <dbReference type="Proteomes" id="UP001501803"/>
    </source>
</evidence>
<dbReference type="EMBL" id="BAABCN010000015">
    <property type="protein sequence ID" value="GAA3890918.1"/>
    <property type="molecule type" value="Genomic_DNA"/>
</dbReference>
<dbReference type="InterPro" id="IPR020846">
    <property type="entry name" value="MFS_dom"/>
</dbReference>
<feature type="transmembrane region" description="Helical" evidence="6">
    <location>
        <begin position="411"/>
        <end position="430"/>
    </location>
</feature>
<dbReference type="CDD" id="cd17393">
    <property type="entry name" value="MFS_MosC_like"/>
    <property type="match status" value="1"/>
</dbReference>
<feature type="transmembrane region" description="Helical" evidence="6">
    <location>
        <begin position="280"/>
        <end position="299"/>
    </location>
</feature>
<dbReference type="PANTHER" id="PTHR23514:SF13">
    <property type="entry name" value="INNER MEMBRANE PROTEIN YBJJ"/>
    <property type="match status" value="1"/>
</dbReference>
<organism evidence="8 9">
    <name type="scientific">Leifsonia kafniensis</name>
    <dbReference type="NCBI Taxonomy" id="475957"/>
    <lineage>
        <taxon>Bacteria</taxon>
        <taxon>Bacillati</taxon>
        <taxon>Actinomycetota</taxon>
        <taxon>Actinomycetes</taxon>
        <taxon>Micrococcales</taxon>
        <taxon>Microbacteriaceae</taxon>
        <taxon>Leifsonia</taxon>
    </lineage>
</organism>
<comment type="subcellular location">
    <subcellularLocation>
        <location evidence="1">Cell membrane</location>
        <topology evidence="1">Multi-pass membrane protein</topology>
    </subcellularLocation>
</comment>
<evidence type="ECO:0000256" key="5">
    <source>
        <dbReference type="SAM" id="MobiDB-lite"/>
    </source>
</evidence>
<reference evidence="9" key="1">
    <citation type="journal article" date="2019" name="Int. J. Syst. Evol. Microbiol.">
        <title>The Global Catalogue of Microorganisms (GCM) 10K type strain sequencing project: providing services to taxonomists for standard genome sequencing and annotation.</title>
        <authorList>
            <consortium name="The Broad Institute Genomics Platform"/>
            <consortium name="The Broad Institute Genome Sequencing Center for Infectious Disease"/>
            <person name="Wu L."/>
            <person name="Ma J."/>
        </authorList>
    </citation>
    <scope>NUCLEOTIDE SEQUENCE [LARGE SCALE GENOMIC DNA]</scope>
    <source>
        <strain evidence="9">JCM 17021</strain>
    </source>
</reference>
<accession>A0ABP7KZC9</accession>
<feature type="transmembrane region" description="Helical" evidence="6">
    <location>
        <begin position="148"/>
        <end position="169"/>
    </location>
</feature>
<keyword evidence="9" id="KW-1185">Reference proteome</keyword>
<proteinExistence type="predicted"/>
<evidence type="ECO:0000313" key="8">
    <source>
        <dbReference type="EMBL" id="GAA3890918.1"/>
    </source>
</evidence>
<feature type="transmembrane region" description="Helical" evidence="6">
    <location>
        <begin position="59"/>
        <end position="76"/>
    </location>
</feature>
<feature type="transmembrane region" description="Helical" evidence="6">
    <location>
        <begin position="436"/>
        <end position="457"/>
    </location>
</feature>
<feature type="region of interest" description="Disordered" evidence="5">
    <location>
        <begin position="1"/>
        <end position="42"/>
    </location>
</feature>
<dbReference type="PROSITE" id="PS50850">
    <property type="entry name" value="MFS"/>
    <property type="match status" value="1"/>
</dbReference>
<keyword evidence="2 6" id="KW-0812">Transmembrane</keyword>
<comment type="caution">
    <text evidence="8">The sequence shown here is derived from an EMBL/GenBank/DDBJ whole genome shotgun (WGS) entry which is preliminary data.</text>
</comment>
<feature type="transmembrane region" description="Helical" evidence="6">
    <location>
        <begin position="319"/>
        <end position="339"/>
    </location>
</feature>
<sequence>MSQPTPSPGNAVPSPLSSEGLPRDTSTATSPSTTPSAAPSSVASSAPALSRRELLNWRNAVFVVFLLSGLCVASWVSRVPAVRDGLGLNTAEVGVLIFGLSAGSILGLICAAWMLARFGARRAMITSIAVTAVGLVAIGIGASMVFSFPVAFAGLALVGFGMGSVDVMMNVEAAAVEREIGKTLMPLMHACFSFGTVIGALIGAGASALGINVAGHLFGMAALVMVGVIVAVRFIPMREELGDIHAATDASTATAATAASHAPVAPTPSWRERLRESLSVWADMRLILIGVVMLGMSFAEGSANDWIALAAVDGHDMSKTNGALVFGVFAVAMTAGRVVGGPIIDRFGRVLVLRVCAVMGITGLLLFILAPTDALLYVGTVLWGIGASLGFPVGISAAADDPKHAAARVSAVAIIGYTAFLVGPPVIGLLGEAVGILNALYLILVLMLLAGLAAPAVRERVGARAKR</sequence>
<dbReference type="Proteomes" id="UP001501803">
    <property type="component" value="Unassembled WGS sequence"/>
</dbReference>
<dbReference type="SUPFAM" id="SSF103473">
    <property type="entry name" value="MFS general substrate transporter"/>
    <property type="match status" value="1"/>
</dbReference>
<feature type="transmembrane region" description="Helical" evidence="6">
    <location>
        <begin position="351"/>
        <end position="370"/>
    </location>
</feature>
<dbReference type="PANTHER" id="PTHR23514">
    <property type="entry name" value="BYPASS OF STOP CODON PROTEIN 6"/>
    <property type="match status" value="1"/>
</dbReference>
<dbReference type="Gene3D" id="1.20.1250.20">
    <property type="entry name" value="MFS general substrate transporter like domains"/>
    <property type="match status" value="2"/>
</dbReference>
<feature type="transmembrane region" description="Helical" evidence="6">
    <location>
        <begin position="376"/>
        <end position="399"/>
    </location>
</feature>
<evidence type="ECO:0000256" key="1">
    <source>
        <dbReference type="ARBA" id="ARBA00004651"/>
    </source>
</evidence>
<evidence type="ECO:0000256" key="3">
    <source>
        <dbReference type="ARBA" id="ARBA00022989"/>
    </source>
</evidence>
<feature type="transmembrane region" description="Helical" evidence="6">
    <location>
        <begin position="123"/>
        <end position="142"/>
    </location>
</feature>
<feature type="compositionally biased region" description="Low complexity" evidence="5">
    <location>
        <begin position="25"/>
        <end position="42"/>
    </location>
</feature>
<keyword evidence="4 6" id="KW-0472">Membrane</keyword>
<evidence type="ECO:0000259" key="7">
    <source>
        <dbReference type="PROSITE" id="PS50850"/>
    </source>
</evidence>
<feature type="transmembrane region" description="Helical" evidence="6">
    <location>
        <begin position="217"/>
        <end position="235"/>
    </location>
</feature>
<feature type="transmembrane region" description="Helical" evidence="6">
    <location>
        <begin position="190"/>
        <end position="211"/>
    </location>
</feature>
<evidence type="ECO:0000256" key="6">
    <source>
        <dbReference type="SAM" id="Phobius"/>
    </source>
</evidence>
<name>A0ABP7KZC9_9MICO</name>
<feature type="domain" description="Major facilitator superfamily (MFS) profile" evidence="7">
    <location>
        <begin position="57"/>
        <end position="462"/>
    </location>
</feature>
<evidence type="ECO:0000256" key="4">
    <source>
        <dbReference type="ARBA" id="ARBA00023136"/>
    </source>
</evidence>